<keyword evidence="5" id="KW-0106">Calcium</keyword>
<dbReference type="InterPro" id="IPR015919">
    <property type="entry name" value="Cadherin-like_sf"/>
</dbReference>
<keyword evidence="3" id="KW-0472">Membrane</keyword>
<dbReference type="GO" id="GO:0005509">
    <property type="term" value="F:calcium ion binding"/>
    <property type="evidence" value="ECO:0007669"/>
    <property type="project" value="UniProtKB-UniRule"/>
</dbReference>
<protein>
    <recommendedName>
        <fullName evidence="6">Cadherin domain-containing protein</fullName>
    </recommendedName>
</protein>
<reference evidence="7 8" key="1">
    <citation type="submission" date="2024-11" db="EMBL/GenBank/DDBJ databases">
        <title>Chromosome-level genome assembly of the freshwater bivalve Anodonta woodiana.</title>
        <authorList>
            <person name="Chen X."/>
        </authorList>
    </citation>
    <scope>NUCLEOTIDE SEQUENCE [LARGE SCALE GENOMIC DNA]</scope>
    <source>
        <strain evidence="7">MN2024</strain>
        <tissue evidence="7">Gills</tissue>
    </source>
</reference>
<dbReference type="AlphaFoldDB" id="A0ABD3WX28"/>
<feature type="non-terminal residue" evidence="7">
    <location>
        <position position="1"/>
    </location>
</feature>
<evidence type="ECO:0000256" key="5">
    <source>
        <dbReference type="PROSITE-ProRule" id="PRU00043"/>
    </source>
</evidence>
<dbReference type="EMBL" id="JBJQND010000005">
    <property type="protein sequence ID" value="KAL3878041.1"/>
    <property type="molecule type" value="Genomic_DNA"/>
</dbReference>
<keyword evidence="8" id="KW-1185">Reference proteome</keyword>
<sequence>VRVQAADGGIPSKTAVTVVFLNITRNRFSPSFQNPNYNSLIPITQALGVRIIQVQATDLDSAYPYNSLQYSLLGNARALNYFQIDGSTGIISLYNPVYNDPVALTGYT</sequence>
<keyword evidence="3" id="KW-1133">Transmembrane helix</keyword>
<evidence type="ECO:0000313" key="8">
    <source>
        <dbReference type="Proteomes" id="UP001634394"/>
    </source>
</evidence>
<comment type="subcellular location">
    <subcellularLocation>
        <location evidence="1">Membrane</location>
        <topology evidence="1">Single-pass membrane protein</topology>
    </subcellularLocation>
</comment>
<dbReference type="InterPro" id="IPR050174">
    <property type="entry name" value="Protocadherin/Cadherin-CA"/>
</dbReference>
<evidence type="ECO:0000313" key="7">
    <source>
        <dbReference type="EMBL" id="KAL3878041.1"/>
    </source>
</evidence>
<dbReference type="PANTHER" id="PTHR24028">
    <property type="entry name" value="CADHERIN-87A"/>
    <property type="match status" value="1"/>
</dbReference>
<gene>
    <name evidence="7" type="ORF">ACJMK2_035677</name>
</gene>
<comment type="caution">
    <text evidence="7">The sequence shown here is derived from an EMBL/GenBank/DDBJ whole genome shotgun (WGS) entry which is preliminary data.</text>
</comment>
<dbReference type="Gene3D" id="2.60.40.60">
    <property type="entry name" value="Cadherins"/>
    <property type="match status" value="1"/>
</dbReference>
<dbReference type="CDD" id="cd11304">
    <property type="entry name" value="Cadherin_repeat"/>
    <property type="match status" value="1"/>
</dbReference>
<feature type="non-terminal residue" evidence="7">
    <location>
        <position position="108"/>
    </location>
</feature>
<dbReference type="GO" id="GO:0016020">
    <property type="term" value="C:membrane"/>
    <property type="evidence" value="ECO:0007669"/>
    <property type="project" value="UniProtKB-SubCell"/>
</dbReference>
<evidence type="ECO:0000259" key="6">
    <source>
        <dbReference type="PROSITE" id="PS50268"/>
    </source>
</evidence>
<keyword evidence="4" id="KW-0325">Glycoprotein</keyword>
<evidence type="ECO:0000256" key="2">
    <source>
        <dbReference type="ARBA" id="ARBA00022692"/>
    </source>
</evidence>
<evidence type="ECO:0000256" key="4">
    <source>
        <dbReference type="ARBA" id="ARBA00023180"/>
    </source>
</evidence>
<organism evidence="7 8">
    <name type="scientific">Sinanodonta woodiana</name>
    <name type="common">Chinese pond mussel</name>
    <name type="synonym">Anodonta woodiana</name>
    <dbReference type="NCBI Taxonomy" id="1069815"/>
    <lineage>
        <taxon>Eukaryota</taxon>
        <taxon>Metazoa</taxon>
        <taxon>Spiralia</taxon>
        <taxon>Lophotrochozoa</taxon>
        <taxon>Mollusca</taxon>
        <taxon>Bivalvia</taxon>
        <taxon>Autobranchia</taxon>
        <taxon>Heteroconchia</taxon>
        <taxon>Palaeoheterodonta</taxon>
        <taxon>Unionida</taxon>
        <taxon>Unionoidea</taxon>
        <taxon>Unionidae</taxon>
        <taxon>Unioninae</taxon>
        <taxon>Sinanodonta</taxon>
    </lineage>
</organism>
<dbReference type="PANTHER" id="PTHR24028:SF328">
    <property type="entry name" value="CADHERIN-3"/>
    <property type="match status" value="1"/>
</dbReference>
<dbReference type="Proteomes" id="UP001634394">
    <property type="component" value="Unassembled WGS sequence"/>
</dbReference>
<evidence type="ECO:0000256" key="3">
    <source>
        <dbReference type="ARBA" id="ARBA00022989"/>
    </source>
</evidence>
<dbReference type="PROSITE" id="PS50268">
    <property type="entry name" value="CADHERIN_2"/>
    <property type="match status" value="1"/>
</dbReference>
<feature type="domain" description="Cadherin" evidence="6">
    <location>
        <begin position="33"/>
        <end position="108"/>
    </location>
</feature>
<evidence type="ECO:0000256" key="1">
    <source>
        <dbReference type="ARBA" id="ARBA00004167"/>
    </source>
</evidence>
<name>A0ABD3WX28_SINWO</name>
<proteinExistence type="predicted"/>
<dbReference type="InterPro" id="IPR002126">
    <property type="entry name" value="Cadherin-like_dom"/>
</dbReference>
<dbReference type="SUPFAM" id="SSF49313">
    <property type="entry name" value="Cadherin-like"/>
    <property type="match status" value="1"/>
</dbReference>
<keyword evidence="2" id="KW-0812">Transmembrane</keyword>
<accession>A0ABD3WX28</accession>